<gene>
    <name evidence="2" type="ORF">BTO32_08045</name>
</gene>
<dbReference type="EMBL" id="MSCW01000005">
    <property type="protein sequence ID" value="ONF44224.1"/>
    <property type="molecule type" value="Genomic_DNA"/>
</dbReference>
<keyword evidence="3" id="KW-1185">Reference proteome</keyword>
<proteinExistence type="predicted"/>
<dbReference type="STRING" id="135739.BTO32_08045"/>
<dbReference type="Pfam" id="PF16234">
    <property type="entry name" value="DUF4892"/>
    <property type="match status" value="1"/>
</dbReference>
<protein>
    <submittedName>
        <fullName evidence="2">DUF4892 domain-containing protein</fullName>
    </submittedName>
</protein>
<reference evidence="2 3" key="1">
    <citation type="submission" date="2016-12" db="EMBL/GenBank/DDBJ databases">
        <title>Marinobacter lutaoensis whole genome sequencing.</title>
        <authorList>
            <person name="Verma A."/>
            <person name="Krishnamurthi S."/>
        </authorList>
    </citation>
    <scope>NUCLEOTIDE SEQUENCE [LARGE SCALE GENOMIC DNA]</scope>
    <source>
        <strain evidence="2 3">T5054</strain>
    </source>
</reference>
<feature type="signal peptide" evidence="1">
    <location>
        <begin position="1"/>
        <end position="23"/>
    </location>
</feature>
<organism evidence="2 3">
    <name type="scientific">Marinobacter lutaoensis</name>
    <dbReference type="NCBI Taxonomy" id="135739"/>
    <lineage>
        <taxon>Bacteria</taxon>
        <taxon>Pseudomonadati</taxon>
        <taxon>Pseudomonadota</taxon>
        <taxon>Gammaproteobacteria</taxon>
        <taxon>Pseudomonadales</taxon>
        <taxon>Marinobacteraceae</taxon>
        <taxon>Marinobacter</taxon>
    </lineage>
</organism>
<evidence type="ECO:0000256" key="1">
    <source>
        <dbReference type="SAM" id="SignalP"/>
    </source>
</evidence>
<dbReference type="RefSeq" id="WP_076724104.1">
    <property type="nucleotide sequence ID" value="NZ_MSCW01000005.1"/>
</dbReference>
<keyword evidence="1" id="KW-0732">Signal</keyword>
<dbReference type="OrthoDB" id="5741786at2"/>
<name>A0A1V2DU32_9GAMM</name>
<sequence length="296" mass="33295">MMTLSSRWMLSALLLLLAVPARADAFPDPFPQSTREASVEIESPGHLVLFSPVREINDEIRSETMARLPVTGEGRLYQLARDATRREARDHYLRGLQEEGARILFECENVRCGRSVIWANRVFGQAVLNGRDSEQDYLVAVSEDGDGARWLTLVYTVTRGNLREYVWVEHLRVQPEAVIPGLAEASRRVLGPWVVPWQGEVTYRFDWHATDRRRIRELAEQPGALVVLAGFSALAPDESYESARARAEAALTSLSEVLARTGVSRDRQRLIVVGPGIALSDPERQGNRIEIVVIRR</sequence>
<dbReference type="Proteomes" id="UP000189339">
    <property type="component" value="Unassembled WGS sequence"/>
</dbReference>
<accession>A0A1V2DU32</accession>
<dbReference type="InterPro" id="IPR032608">
    <property type="entry name" value="DUF4892"/>
</dbReference>
<evidence type="ECO:0000313" key="3">
    <source>
        <dbReference type="Proteomes" id="UP000189339"/>
    </source>
</evidence>
<evidence type="ECO:0000313" key="2">
    <source>
        <dbReference type="EMBL" id="ONF44224.1"/>
    </source>
</evidence>
<dbReference type="AlphaFoldDB" id="A0A1V2DU32"/>
<comment type="caution">
    <text evidence="2">The sequence shown here is derived from an EMBL/GenBank/DDBJ whole genome shotgun (WGS) entry which is preliminary data.</text>
</comment>
<feature type="chain" id="PRO_5010746800" evidence="1">
    <location>
        <begin position="24"/>
        <end position="296"/>
    </location>
</feature>